<evidence type="ECO:0000256" key="1">
    <source>
        <dbReference type="ARBA" id="ARBA00006484"/>
    </source>
</evidence>
<dbReference type="CDD" id="cd05233">
    <property type="entry name" value="SDR_c"/>
    <property type="match status" value="1"/>
</dbReference>
<dbReference type="PANTHER" id="PTHR43391:SF14">
    <property type="entry name" value="DEHYDROGENASE_REDUCTASE SDR FAMILY PROTEIN 7-LIKE"/>
    <property type="match status" value="1"/>
</dbReference>
<evidence type="ECO:0000256" key="2">
    <source>
        <dbReference type="ARBA" id="ARBA00022857"/>
    </source>
</evidence>
<dbReference type="AlphaFoldDB" id="A0A9Q4ALF7"/>
<name>A0A9Q4ALF7_9HYPH</name>
<dbReference type="PRINTS" id="PR00080">
    <property type="entry name" value="SDRFAMILY"/>
</dbReference>
<evidence type="ECO:0000259" key="5">
    <source>
        <dbReference type="SMART" id="SM00822"/>
    </source>
</evidence>
<organism evidence="6 7">
    <name type="scientific">Devosia ureilytica</name>
    <dbReference type="NCBI Taxonomy" id="2952754"/>
    <lineage>
        <taxon>Bacteria</taxon>
        <taxon>Pseudomonadati</taxon>
        <taxon>Pseudomonadota</taxon>
        <taxon>Alphaproteobacteria</taxon>
        <taxon>Hyphomicrobiales</taxon>
        <taxon>Devosiaceae</taxon>
        <taxon>Devosia</taxon>
    </lineage>
</organism>
<protein>
    <submittedName>
        <fullName evidence="6">SDR family NAD(P)-dependent oxidoreductase</fullName>
    </submittedName>
</protein>
<dbReference type="SUPFAM" id="SSF51735">
    <property type="entry name" value="NAD(P)-binding Rossmann-fold domains"/>
    <property type="match status" value="1"/>
</dbReference>
<evidence type="ECO:0000313" key="7">
    <source>
        <dbReference type="Proteomes" id="UP001060275"/>
    </source>
</evidence>
<feature type="domain" description="Ketoreductase" evidence="5">
    <location>
        <begin position="5"/>
        <end position="201"/>
    </location>
</feature>
<dbReference type="SMART" id="SM00822">
    <property type="entry name" value="PKS_KR"/>
    <property type="match status" value="1"/>
</dbReference>
<comment type="caution">
    <text evidence="6">The sequence shown here is derived from an EMBL/GenBank/DDBJ whole genome shotgun (WGS) entry which is preliminary data.</text>
</comment>
<dbReference type="InterPro" id="IPR057326">
    <property type="entry name" value="KR_dom"/>
</dbReference>
<evidence type="ECO:0000313" key="6">
    <source>
        <dbReference type="EMBL" id="MCP8885782.1"/>
    </source>
</evidence>
<gene>
    <name evidence="6" type="ORF">NF348_01555</name>
</gene>
<dbReference type="InterPro" id="IPR002347">
    <property type="entry name" value="SDR_fam"/>
</dbReference>
<dbReference type="GO" id="GO:0016491">
    <property type="term" value="F:oxidoreductase activity"/>
    <property type="evidence" value="ECO:0007669"/>
    <property type="project" value="UniProtKB-KW"/>
</dbReference>
<keyword evidence="3" id="KW-0560">Oxidoreductase</keyword>
<comment type="similarity">
    <text evidence="1 4">Belongs to the short-chain dehydrogenases/reductases (SDR) family.</text>
</comment>
<dbReference type="PRINTS" id="PR00081">
    <property type="entry name" value="GDHRDH"/>
</dbReference>
<dbReference type="RefSeq" id="WP_254673012.1">
    <property type="nucleotide sequence ID" value="NZ_JAMWDU010000001.1"/>
</dbReference>
<accession>A0A9Q4ALF7</accession>
<sequence length="264" mass="28369">MSAKTLALVTGASSGIGRLYAERLAARGHDLILVGRNQRQLQQAAADFLIRYGATCEVLAADLSRRDQLHLVEQRLTEDDHIALLVNSAGLVSGGPLGAADADALTTMLDVNVVALTRLCSAAARSFGQQRRGAIVNFSSAMAFFDTARSGAYAASKAFVLSMSYSLDLELRDKGVRVQVVLPGYTRTPMLGDNHGLAADMLMEVETLVDAALAGFDKGEFVTIPSLEDLGYLARWEEARTAMRPHLSLRDAASRYRRPATPTA</sequence>
<dbReference type="Gene3D" id="3.40.50.720">
    <property type="entry name" value="NAD(P)-binding Rossmann-like Domain"/>
    <property type="match status" value="1"/>
</dbReference>
<dbReference type="Pfam" id="PF00106">
    <property type="entry name" value="adh_short"/>
    <property type="match status" value="1"/>
</dbReference>
<evidence type="ECO:0000256" key="4">
    <source>
        <dbReference type="RuleBase" id="RU000363"/>
    </source>
</evidence>
<keyword evidence="2" id="KW-0521">NADP</keyword>
<dbReference type="InterPro" id="IPR036291">
    <property type="entry name" value="NAD(P)-bd_dom_sf"/>
</dbReference>
<evidence type="ECO:0000256" key="3">
    <source>
        <dbReference type="ARBA" id="ARBA00023002"/>
    </source>
</evidence>
<keyword evidence="7" id="KW-1185">Reference proteome</keyword>
<dbReference type="PANTHER" id="PTHR43391">
    <property type="entry name" value="RETINOL DEHYDROGENASE-RELATED"/>
    <property type="match status" value="1"/>
</dbReference>
<dbReference type="PIRSF" id="PIRSF000126">
    <property type="entry name" value="11-beta-HSD1"/>
    <property type="match status" value="1"/>
</dbReference>
<dbReference type="EMBL" id="JAMWDU010000001">
    <property type="protein sequence ID" value="MCP8885782.1"/>
    <property type="molecule type" value="Genomic_DNA"/>
</dbReference>
<dbReference type="Proteomes" id="UP001060275">
    <property type="component" value="Unassembled WGS sequence"/>
</dbReference>
<reference evidence="6" key="1">
    <citation type="submission" date="2022-06" db="EMBL/GenBank/DDBJ databases">
        <title>Devosia sp. XJ19-45 genome assembly.</title>
        <authorList>
            <person name="Li B."/>
            <person name="Cai M."/>
            <person name="Nie G."/>
            <person name="Li W."/>
        </authorList>
    </citation>
    <scope>NUCLEOTIDE SEQUENCE</scope>
    <source>
        <strain evidence="6">XJ19-45</strain>
    </source>
</reference>
<proteinExistence type="inferred from homology"/>